<sequence length="91" mass="10831">MDERRIINVNYSRKFLKEMTKLPSCVIEQAKEKEEVFRANPFDPSLKTHKLSGKNEGCWAFWINYSYRIKFILVSQSEVLFLEVGLHNIYN</sequence>
<dbReference type="SUPFAM" id="SSF143011">
    <property type="entry name" value="RelE-like"/>
    <property type="match status" value="1"/>
</dbReference>
<gene>
    <name evidence="1" type="ORF">COU03_02550</name>
</gene>
<protein>
    <submittedName>
        <fullName evidence="1">Type II toxin-antitoxin system mRNA interferase toxin, RelE/StbE family</fullName>
    </submittedName>
</protein>
<organism evidence="1 2">
    <name type="scientific">bacterium (Candidatus Gribaldobacteria) CG10_big_fil_rev_8_21_14_0_10_41_12</name>
    <dbReference type="NCBI Taxonomy" id="2014277"/>
    <lineage>
        <taxon>Bacteria</taxon>
        <taxon>Candidatus Gribaldobacteria</taxon>
    </lineage>
</organism>
<reference evidence="2" key="1">
    <citation type="submission" date="2017-09" db="EMBL/GenBank/DDBJ databases">
        <title>Depth-based differentiation of microbial function through sediment-hosted aquifers and enrichment of novel symbionts in the deep terrestrial subsurface.</title>
        <authorList>
            <person name="Probst A.J."/>
            <person name="Ladd B."/>
            <person name="Jarett J.K."/>
            <person name="Geller-Mcgrath D.E."/>
            <person name="Sieber C.M.K."/>
            <person name="Emerson J.B."/>
            <person name="Anantharaman K."/>
            <person name="Thomas B.C."/>
            <person name="Malmstrom R."/>
            <person name="Stieglmeier M."/>
            <person name="Klingl A."/>
            <person name="Woyke T."/>
            <person name="Ryan C.M."/>
            <person name="Banfield J.F."/>
        </authorList>
    </citation>
    <scope>NUCLEOTIDE SEQUENCE [LARGE SCALE GENOMIC DNA]</scope>
</reference>
<dbReference type="AlphaFoldDB" id="A0A2H0UYK4"/>
<accession>A0A2H0UYK4</accession>
<dbReference type="Proteomes" id="UP000228906">
    <property type="component" value="Unassembled WGS sequence"/>
</dbReference>
<comment type="caution">
    <text evidence="1">The sequence shown here is derived from an EMBL/GenBank/DDBJ whole genome shotgun (WGS) entry which is preliminary data.</text>
</comment>
<dbReference type="Gene3D" id="3.30.2310.20">
    <property type="entry name" value="RelE-like"/>
    <property type="match status" value="1"/>
</dbReference>
<dbReference type="EMBL" id="PFAV01000044">
    <property type="protein sequence ID" value="PIR91289.1"/>
    <property type="molecule type" value="Genomic_DNA"/>
</dbReference>
<evidence type="ECO:0000313" key="1">
    <source>
        <dbReference type="EMBL" id="PIR91289.1"/>
    </source>
</evidence>
<evidence type="ECO:0000313" key="2">
    <source>
        <dbReference type="Proteomes" id="UP000228906"/>
    </source>
</evidence>
<proteinExistence type="predicted"/>
<dbReference type="InterPro" id="IPR035093">
    <property type="entry name" value="RelE/ParE_toxin_dom_sf"/>
</dbReference>
<name>A0A2H0UYK4_9BACT</name>